<sequence>MAFDTLPIELRRLILAELDSFSSLAAAILTCRALHSAYLLKPSEAITASVLINQVGYDVLPEVTIAFASSRLPPHSPEASDAFLTTYLVSRTVHPISATIGAYLQLEELNSNVESLAQRFADDCLARVETSGDSPSKVAAAPTASELARIKRALYRFEIFCNLYYRKSPSQPVSHDSLAAFCLCFAPWENEQLGAILDFLFRIASPAFNDVAAHDITWGNLNIEPALFLSSISFQGVLSQGLVKIHAISTAESYDDRYAQLSSDHFLARPDFLNRALRLTARSAVESTSTLSAFSAEDREEYIRRPFFSDPDTGPSDAWEREHLDELSTAFVYQPHHHHLRELGYVMWDQARIDAMVPFPTPQRAQNIVGVTQEVSDTRWLASWKKRAAIFSRGGRGWWDFEDESRIVWPVEQQRIARMGGRDDAAIPKSMGEAKRALLAMTLPSTSSALVSRQL</sequence>
<protein>
    <recommendedName>
        <fullName evidence="2">F-box domain-containing protein</fullName>
    </recommendedName>
</protein>
<dbReference type="AlphaFoldDB" id="A0A0B7K880"/>
<accession>A0A0B7K880</accession>
<reference evidence="1" key="1">
    <citation type="submission" date="2015-01" db="EMBL/GenBank/DDBJ databases">
        <authorList>
            <person name="Durling Mikael"/>
        </authorList>
    </citation>
    <scope>NUCLEOTIDE SEQUENCE</scope>
</reference>
<evidence type="ECO:0008006" key="2">
    <source>
        <dbReference type="Google" id="ProtNLM"/>
    </source>
</evidence>
<proteinExistence type="predicted"/>
<name>A0A0B7K880_BIOOC</name>
<organism evidence="1">
    <name type="scientific">Bionectria ochroleuca</name>
    <name type="common">Gliocladium roseum</name>
    <dbReference type="NCBI Taxonomy" id="29856"/>
    <lineage>
        <taxon>Eukaryota</taxon>
        <taxon>Fungi</taxon>
        <taxon>Dikarya</taxon>
        <taxon>Ascomycota</taxon>
        <taxon>Pezizomycotina</taxon>
        <taxon>Sordariomycetes</taxon>
        <taxon>Hypocreomycetidae</taxon>
        <taxon>Hypocreales</taxon>
        <taxon>Bionectriaceae</taxon>
        <taxon>Clonostachys</taxon>
    </lineage>
</organism>
<dbReference type="EMBL" id="CDPU01000020">
    <property type="protein sequence ID" value="CEO50916.1"/>
    <property type="molecule type" value="Genomic_DNA"/>
</dbReference>
<gene>
    <name evidence="1" type="ORF">BN869_000006974_1</name>
</gene>
<evidence type="ECO:0000313" key="1">
    <source>
        <dbReference type="EMBL" id="CEO50916.1"/>
    </source>
</evidence>